<evidence type="ECO:0000313" key="5">
    <source>
        <dbReference type="Proteomes" id="UP000195975"/>
    </source>
</evidence>
<keyword evidence="4" id="KW-0808">Transferase</keyword>
<dbReference type="GO" id="GO:0016020">
    <property type="term" value="C:membrane"/>
    <property type="evidence" value="ECO:0007669"/>
    <property type="project" value="InterPro"/>
</dbReference>
<dbReference type="Pfam" id="PF02518">
    <property type="entry name" value="HATPase_c"/>
    <property type="match status" value="1"/>
</dbReference>
<keyword evidence="1" id="KW-0812">Transmembrane</keyword>
<evidence type="ECO:0000259" key="3">
    <source>
        <dbReference type="Pfam" id="PF06580"/>
    </source>
</evidence>
<dbReference type="Gene3D" id="3.30.565.10">
    <property type="entry name" value="Histidine kinase-like ATPase, C-terminal domain"/>
    <property type="match status" value="1"/>
</dbReference>
<feature type="domain" description="Histidine kinase/HSP90-like ATPase" evidence="2">
    <location>
        <begin position="574"/>
        <end position="676"/>
    </location>
</feature>
<accession>A0A9Q5X744</accession>
<dbReference type="Pfam" id="PF13424">
    <property type="entry name" value="TPR_12"/>
    <property type="match status" value="2"/>
</dbReference>
<keyword evidence="1" id="KW-1133">Transmembrane helix</keyword>
<name>A0A9Q5X744_9BACT</name>
<dbReference type="PROSITE" id="PS51257">
    <property type="entry name" value="PROKAR_LIPOPROTEIN"/>
    <property type="match status" value="1"/>
</dbReference>
<dbReference type="Gene3D" id="1.25.40.10">
    <property type="entry name" value="Tetratricopeptide repeat domain"/>
    <property type="match status" value="2"/>
</dbReference>
<keyword evidence="4" id="KW-0418">Kinase</keyword>
<dbReference type="GO" id="GO:0000155">
    <property type="term" value="F:phosphorelay sensor kinase activity"/>
    <property type="evidence" value="ECO:0007669"/>
    <property type="project" value="InterPro"/>
</dbReference>
<organism evidence="4 5">
    <name type="scientific">Parabacteroides johnsonii</name>
    <dbReference type="NCBI Taxonomy" id="387661"/>
    <lineage>
        <taxon>Bacteria</taxon>
        <taxon>Pseudomonadati</taxon>
        <taxon>Bacteroidota</taxon>
        <taxon>Bacteroidia</taxon>
        <taxon>Bacteroidales</taxon>
        <taxon>Tannerellaceae</taxon>
        <taxon>Parabacteroides</taxon>
    </lineage>
</organism>
<dbReference type="InterPro" id="IPR010559">
    <property type="entry name" value="Sig_transdc_His_kin_internal"/>
</dbReference>
<proteinExistence type="predicted"/>
<dbReference type="InterPro" id="IPR019734">
    <property type="entry name" value="TPR_rpt"/>
</dbReference>
<dbReference type="Pfam" id="PF06580">
    <property type="entry name" value="His_kinase"/>
    <property type="match status" value="1"/>
</dbReference>
<dbReference type="InterPro" id="IPR003594">
    <property type="entry name" value="HATPase_dom"/>
</dbReference>
<feature type="transmembrane region" description="Helical" evidence="1">
    <location>
        <begin position="435"/>
        <end position="455"/>
    </location>
</feature>
<evidence type="ECO:0000259" key="2">
    <source>
        <dbReference type="Pfam" id="PF02518"/>
    </source>
</evidence>
<dbReference type="SUPFAM" id="SSF48452">
    <property type="entry name" value="TPR-like"/>
    <property type="match status" value="1"/>
</dbReference>
<comment type="caution">
    <text evidence="4">The sequence shown here is derived from an EMBL/GenBank/DDBJ whole genome shotgun (WGS) entry which is preliminary data.</text>
</comment>
<dbReference type="SMART" id="SM00028">
    <property type="entry name" value="TPR"/>
    <property type="match status" value="5"/>
</dbReference>
<reference evidence="5" key="1">
    <citation type="submission" date="2017-04" db="EMBL/GenBank/DDBJ databases">
        <title>Function of individual gut microbiota members based on whole genome sequencing of pure cultures obtained from chicken caecum.</title>
        <authorList>
            <person name="Medvecky M."/>
            <person name="Cejkova D."/>
            <person name="Polansky O."/>
            <person name="Karasova D."/>
            <person name="Kubasova T."/>
            <person name="Cizek A."/>
            <person name="Rychlik I."/>
        </authorList>
    </citation>
    <scope>NUCLEOTIDE SEQUENCE [LARGE SCALE GENOMIC DNA]</scope>
    <source>
        <strain evidence="5">An42</strain>
    </source>
</reference>
<dbReference type="Proteomes" id="UP000195975">
    <property type="component" value="Unassembled WGS sequence"/>
</dbReference>
<dbReference type="SUPFAM" id="SSF55874">
    <property type="entry name" value="ATPase domain of HSP90 chaperone/DNA topoisomerase II/histidine kinase"/>
    <property type="match status" value="1"/>
</dbReference>
<dbReference type="EMBL" id="NFIJ01000017">
    <property type="protein sequence ID" value="OUO03950.1"/>
    <property type="molecule type" value="Genomic_DNA"/>
</dbReference>
<sequence>MKKEYPLYTIAIFLFSAILSCNKQVPVTQEINFAPKGDTVYEQAQKAIYSDALFARQILEEAMQTRPVQDSVDWYILYNLYVKTFLTTSEFDTILPLCRKVEQFCARQKILTPYHYYLLADASNNIGNRYAITSMNDSALKYFKQMLSYGRQTHNSEVLLTGYTNLADVYVRSGRYDQGAWYYRQILYIADSIDLPEPELINIYTGLGQTYSELRDFDLSHYYFNLAYKLFDQMDINRKFVYCTNHGNVYFFEKKYPEALDLFKKGYELVKPSPEYVYAQNVCMLNIGAIYLLMGQLDSAQYYLDQSYSYFEKIGNSSALYHAQTQIFELALRKGNIAEATKQLHSMTDNLQAEPTLVDIRKKFLQHYYEETGDYRKAYQYLKENMRMDDSIRNDRIRMRVAETDLRYKQDTTLMKQRLFIQEQQSDIRSLELSVYIWILVCVILLTIAAFIYFYQKKQRAFLLAETRNKIISLRMENIRNRVSPHFIFNTLNRVISHYSQSDSSYKELYNLIKIMRLNLRLTEKLCITLAEEIDFVRTYLDLEQERFGSSLQTEIRIDPQINADQFELPSMMIQIPVENAIKHGLRDKEGEKRLSITVFRQDGNIIISIEDNGTGFRLQTGCPAMQSTGTGLKVLNQTIELLNAGNSVPITILIKKSSQGTDENPGCLVQFTLPEGYSYTLPEGK</sequence>
<dbReference type="InterPro" id="IPR036890">
    <property type="entry name" value="HATPase_C_sf"/>
</dbReference>
<dbReference type="InterPro" id="IPR011990">
    <property type="entry name" value="TPR-like_helical_dom_sf"/>
</dbReference>
<evidence type="ECO:0000313" key="4">
    <source>
        <dbReference type="EMBL" id="OUO03950.1"/>
    </source>
</evidence>
<feature type="domain" description="Signal transduction histidine kinase internal region" evidence="3">
    <location>
        <begin position="475"/>
        <end position="551"/>
    </location>
</feature>
<dbReference type="AlphaFoldDB" id="A0A9Q5X744"/>
<keyword evidence="1" id="KW-0472">Membrane</keyword>
<dbReference type="RefSeq" id="WP_087375581.1">
    <property type="nucleotide sequence ID" value="NZ_NFIJ01000017.1"/>
</dbReference>
<evidence type="ECO:0000256" key="1">
    <source>
        <dbReference type="SAM" id="Phobius"/>
    </source>
</evidence>
<dbReference type="PANTHER" id="PTHR34220">
    <property type="entry name" value="SENSOR HISTIDINE KINASE YPDA"/>
    <property type="match status" value="1"/>
</dbReference>
<protein>
    <submittedName>
        <fullName evidence="4">Sensor histidine kinase</fullName>
    </submittedName>
</protein>
<gene>
    <name evidence="4" type="ORF">B5F96_13875</name>
</gene>
<dbReference type="PANTHER" id="PTHR34220:SF7">
    <property type="entry name" value="SENSOR HISTIDINE KINASE YPDA"/>
    <property type="match status" value="1"/>
</dbReference>
<dbReference type="InterPro" id="IPR050640">
    <property type="entry name" value="Bact_2-comp_sensor_kinase"/>
</dbReference>